<organism evidence="1 2">
    <name type="scientific">Elysia crispata</name>
    <name type="common">lettuce slug</name>
    <dbReference type="NCBI Taxonomy" id="231223"/>
    <lineage>
        <taxon>Eukaryota</taxon>
        <taxon>Metazoa</taxon>
        <taxon>Spiralia</taxon>
        <taxon>Lophotrochozoa</taxon>
        <taxon>Mollusca</taxon>
        <taxon>Gastropoda</taxon>
        <taxon>Heterobranchia</taxon>
        <taxon>Euthyneura</taxon>
        <taxon>Panpulmonata</taxon>
        <taxon>Sacoglossa</taxon>
        <taxon>Placobranchoidea</taxon>
        <taxon>Plakobranchidae</taxon>
        <taxon>Elysia</taxon>
    </lineage>
</organism>
<dbReference type="AlphaFoldDB" id="A0AAE0ZK82"/>
<sequence length="83" mass="9456">MGRRIRCRLDQAAKLSGCKRCGLPVSLQRITMRSSDFPESDLDLSDQSITFRAVCMAVSYQPLAPRIQLDKWDERTGLLNHCE</sequence>
<dbReference type="EMBL" id="JAWDGP010003779">
    <property type="protein sequence ID" value="KAK3770974.1"/>
    <property type="molecule type" value="Genomic_DNA"/>
</dbReference>
<protein>
    <submittedName>
        <fullName evidence="1">Uncharacterized protein</fullName>
    </submittedName>
</protein>
<reference evidence="1" key="1">
    <citation type="journal article" date="2023" name="G3 (Bethesda)">
        <title>A reference genome for the long-term kleptoplast-retaining sea slug Elysia crispata morphotype clarki.</title>
        <authorList>
            <person name="Eastman K.E."/>
            <person name="Pendleton A.L."/>
            <person name="Shaikh M.A."/>
            <person name="Suttiyut T."/>
            <person name="Ogas R."/>
            <person name="Tomko P."/>
            <person name="Gavelis G."/>
            <person name="Widhalm J.R."/>
            <person name="Wisecaver J.H."/>
        </authorList>
    </citation>
    <scope>NUCLEOTIDE SEQUENCE</scope>
    <source>
        <strain evidence="1">ECLA1</strain>
    </source>
</reference>
<gene>
    <name evidence="1" type="ORF">RRG08_029064</name>
</gene>
<proteinExistence type="predicted"/>
<evidence type="ECO:0000313" key="2">
    <source>
        <dbReference type="Proteomes" id="UP001283361"/>
    </source>
</evidence>
<comment type="caution">
    <text evidence="1">The sequence shown here is derived from an EMBL/GenBank/DDBJ whole genome shotgun (WGS) entry which is preliminary data.</text>
</comment>
<dbReference type="Proteomes" id="UP001283361">
    <property type="component" value="Unassembled WGS sequence"/>
</dbReference>
<evidence type="ECO:0000313" key="1">
    <source>
        <dbReference type="EMBL" id="KAK3770974.1"/>
    </source>
</evidence>
<keyword evidence="2" id="KW-1185">Reference proteome</keyword>
<accession>A0AAE0ZK82</accession>
<name>A0AAE0ZK82_9GAST</name>